<feature type="region of interest" description="Disordered" evidence="4">
    <location>
        <begin position="151"/>
        <end position="177"/>
    </location>
</feature>
<evidence type="ECO:0000313" key="6">
    <source>
        <dbReference type="Proteomes" id="UP000694844"/>
    </source>
</evidence>
<feature type="region of interest" description="Disordered" evidence="4">
    <location>
        <begin position="346"/>
        <end position="428"/>
    </location>
</feature>
<feature type="compositionally biased region" description="Basic and acidic residues" evidence="4">
    <location>
        <begin position="548"/>
        <end position="581"/>
    </location>
</feature>
<dbReference type="PROSITE" id="PS51374">
    <property type="entry name" value="NDPK_LIKE"/>
    <property type="match status" value="3"/>
</dbReference>
<proteinExistence type="inferred from homology"/>
<feature type="compositionally biased region" description="Acidic residues" evidence="4">
    <location>
        <begin position="537"/>
        <end position="547"/>
    </location>
</feature>
<comment type="similarity">
    <text evidence="3">Belongs to the NDK family.</text>
</comment>
<dbReference type="SMART" id="SM00562">
    <property type="entry name" value="NDK"/>
    <property type="match status" value="1"/>
</dbReference>
<feature type="compositionally biased region" description="Basic and acidic residues" evidence="4">
    <location>
        <begin position="416"/>
        <end position="428"/>
    </location>
</feature>
<comment type="subcellular location">
    <subcellularLocation>
        <location evidence="1">Cytoplasm</location>
    </subcellularLocation>
</comment>
<dbReference type="InterPro" id="IPR034907">
    <property type="entry name" value="NDK-like_dom"/>
</dbReference>
<feature type="compositionally biased region" description="Basic and acidic residues" evidence="4">
    <location>
        <begin position="502"/>
        <end position="513"/>
    </location>
</feature>
<feature type="region of interest" description="Disordered" evidence="4">
    <location>
        <begin position="489"/>
        <end position="518"/>
    </location>
</feature>
<dbReference type="GeneID" id="111125780"/>
<dbReference type="PANTHER" id="PTHR43109">
    <property type="entry name" value="NUCLEOSIDE DIPHOSPHATE KINASE 7"/>
    <property type="match status" value="1"/>
</dbReference>
<feature type="region of interest" description="Disordered" evidence="4">
    <location>
        <begin position="80"/>
        <end position="99"/>
    </location>
</feature>
<feature type="region of interest" description="Disordered" evidence="4">
    <location>
        <begin position="1003"/>
        <end position="1064"/>
    </location>
</feature>
<dbReference type="RefSeq" id="XP_022325607.1">
    <property type="nucleotide sequence ID" value="XM_022469899.1"/>
</dbReference>
<feature type="region of interest" description="Disordered" evidence="4">
    <location>
        <begin position="534"/>
        <end position="581"/>
    </location>
</feature>
<dbReference type="PANTHER" id="PTHR43109:SF3">
    <property type="entry name" value="DYNEIN AXONEMAL ASSEMBLY FACTOR 8"/>
    <property type="match status" value="1"/>
</dbReference>
<sequence length="1763" mass="197221">MDSSDDNSDSELFSYAARGGGDLPDFPVPEQSQLKPKLDSIFAEVKKNLPSIDFDLSDVSSDNEDQEIFHRSLFNTSLYDDDKDLDTSQSGEPFSDLLRPNVDSVSITNVRLDVETEENVPVAAIAAPQKPKTQAKSTSWTEVVIEAHDEKDKFKERKTANNNATKTSTGTQMGEDDLSPMAGALGVMEQELDSDERFRGNNEEEELEKHEKESTSETETKVKSGSSPAVGTYNAGDKRMNRMVTTEEIRRNEKKLVSNMVPTSAPKLLANNLNIDLILCTLDEEHRMNSSIPPVVREAWARQQRIQSLIGAGEGSNRFLDQHQEENTQPQTLIQKLAEFSGEDLTNIDPVTGARTTQDTDADIIETDDKLDSPLFTRRKPPPGEQTEKKTASTSCGTNTSNNDGPLRIITPTPKNKLEAEKNPEPKRERETVFIDLRNHDQKVKEQQQIISRVQQVLHIKNESDVSSDSDSEDDMQTWFEQRRRLKQTLASKGVSTNALPDKPKPKSAEPFKHPNRVINLADLDNRLAAKIRPETAEEELSEEEKAELERQKKAREEERERQRKIEEAKKQREEREAERQSRLRLAKRLEVLRPTASVSGKQDCAETTPVMFDIEASYEPSSSSLPPFLPSDKEVLLLTIHLSSNGEIILHRGKSKSVDTGLGLSASYTVLLTWLLSMVPENYDFLIKKPEELEQVPFYPPFYVLGMQQLWMDEDLCLVVAVTPHPLCDTKGIPNKQKKSKTKLKDEVKNNSPFQQFLTKFLSTNTLHTVCPWLQAVVPIDISCPSQDPEDTATYVYRAPLPIITTKPLSTFIQMNPDPQAAQKVFNTPVGFFWQTVDNEESSFDHGLADCDVNYDTQVTMSLVYKKIFQEPPAMSGIFNKIMQEGLDLSGVRLLYPVQELLDKPSVPNPTDRVQSNIEFLNKVGPVLALGLRGTFARAIWLDAVGPTDPALARRTDPNSLCALYGGASRDECLLFTPRNPSRVHSELTRWFAGRVPPGGVIEVGTPYTRKDHLRSGSPKGQRNKKSTSVSELTEERSATGQSKKSSSHHSLMDSHTQHRPPAALTATTTSEIILVISPVVRPQYIGIIIASCQRKGFRIRGVKRQKLTSKKVASLGIDSSLLSTFCPGFSGFEVQTPTSKHTEASSPCFLLLLEKENAAHNAASLIESCMIQLTLKGLMENMQKTVDHYLESKHMFYSARYSDHLLTSLGGDFSKCVDHEIQVNPNFVVPKLYTNPELEQIVILLLLGHEIQKNSGMFVGKLLGMIPFGKLTSVVPLKEGFELLGMKWLPGLTTSQAKEVTLCEVGDRLWKDNIHTLMSEPALVLALRGIDAFHRLEGVIPLAQPGKGKDSHVDYIMSRNAEESYGFARAFFTDKEIFSDPTARHMLMYLPQVRHHIQGFGSRSHAIKTDVMTESMFDVMLAGPQPIATLLVIKPRAVKKHLTKILRKIMLEGFTVVGLRLGVVSEEEELVCLIDEEGELDSDRLDQHKKYLSSGPSLILALERENAVKRLLDLLGPCDPMNARRQSQFLWRGTFGMDVLANGLHGSLNFPHAVQELKMFFKDGLCCNETEELRDLEICGPAVDSLMDMTTGDKRTVQISEMKGDTDHSAIEIQLLLQTTCVVLKPPLLKIHDRGHYAYVDIFEELLKQEFEIVGARMVWFTQEQAEVFLHIINAGSYKQVPMLLSGPSLVFALQRDNAVLSFDSILGSDFGADSIIGKYGGGMFRPADIKQSHRMLGFFFDELMPGSQVRIVPKDDPDTS</sequence>
<protein>
    <submittedName>
        <fullName evidence="7">Uncharacterized protein LOC111125780 isoform X1</fullName>
    </submittedName>
</protein>
<dbReference type="Pfam" id="PF00334">
    <property type="entry name" value="NDK"/>
    <property type="match status" value="1"/>
</dbReference>
<keyword evidence="6" id="KW-1185">Reference proteome</keyword>
<dbReference type="Proteomes" id="UP000694844">
    <property type="component" value="Chromosome 3"/>
</dbReference>
<comment type="caution">
    <text evidence="3">Lacks conserved residue(s) required for the propagation of feature annotation.</text>
</comment>
<feature type="compositionally biased region" description="Polar residues" evidence="4">
    <location>
        <begin position="392"/>
        <end position="404"/>
    </location>
</feature>
<evidence type="ECO:0000256" key="4">
    <source>
        <dbReference type="SAM" id="MobiDB-lite"/>
    </source>
</evidence>
<dbReference type="OrthoDB" id="2162449at2759"/>
<gene>
    <name evidence="7" type="primary">LOC111125780</name>
</gene>
<dbReference type="SUPFAM" id="SSF54919">
    <property type="entry name" value="Nucleoside diphosphate kinase, NDK"/>
    <property type="match status" value="4"/>
</dbReference>
<dbReference type="KEGG" id="cvn:111125780"/>
<feature type="compositionally biased region" description="Polar residues" evidence="4">
    <location>
        <begin position="489"/>
        <end position="499"/>
    </location>
</feature>
<accession>A0A8B8DBY1</accession>
<keyword evidence="2" id="KW-0963">Cytoplasm</keyword>
<dbReference type="GO" id="GO:0005879">
    <property type="term" value="C:axonemal microtubule"/>
    <property type="evidence" value="ECO:0007669"/>
    <property type="project" value="TreeGrafter"/>
</dbReference>
<organism evidence="6 7">
    <name type="scientific">Crassostrea virginica</name>
    <name type="common">Eastern oyster</name>
    <dbReference type="NCBI Taxonomy" id="6565"/>
    <lineage>
        <taxon>Eukaryota</taxon>
        <taxon>Metazoa</taxon>
        <taxon>Spiralia</taxon>
        <taxon>Lophotrochozoa</taxon>
        <taxon>Mollusca</taxon>
        <taxon>Bivalvia</taxon>
        <taxon>Autobranchia</taxon>
        <taxon>Pteriomorphia</taxon>
        <taxon>Ostreida</taxon>
        <taxon>Ostreoidea</taxon>
        <taxon>Ostreidae</taxon>
        <taxon>Crassostrea</taxon>
    </lineage>
</organism>
<evidence type="ECO:0000256" key="2">
    <source>
        <dbReference type="ARBA" id="ARBA00022490"/>
    </source>
</evidence>
<dbReference type="InterPro" id="IPR036850">
    <property type="entry name" value="NDK-like_dom_sf"/>
</dbReference>
<evidence type="ECO:0000256" key="1">
    <source>
        <dbReference type="ARBA" id="ARBA00004496"/>
    </source>
</evidence>
<evidence type="ECO:0000313" key="7">
    <source>
        <dbReference type="RefSeq" id="XP_022325607.1"/>
    </source>
</evidence>
<dbReference type="Gene3D" id="3.30.70.141">
    <property type="entry name" value="Nucleoside diphosphate kinase-like domain"/>
    <property type="match status" value="3"/>
</dbReference>
<feature type="domain" description="Nucleoside diphosphate kinase-like" evidence="5">
    <location>
        <begin position="1431"/>
        <end position="1570"/>
    </location>
</feature>
<feature type="region of interest" description="Disordered" evidence="4">
    <location>
        <begin position="192"/>
        <end position="235"/>
    </location>
</feature>
<name>A0A8B8DBY1_CRAVI</name>
<evidence type="ECO:0000259" key="5">
    <source>
        <dbReference type="SMART" id="SM00562"/>
    </source>
</evidence>
<feature type="region of interest" description="Disordered" evidence="4">
    <location>
        <begin position="1"/>
        <end position="32"/>
    </location>
</feature>
<reference evidence="7" key="1">
    <citation type="submission" date="2025-08" db="UniProtKB">
        <authorList>
            <consortium name="RefSeq"/>
        </authorList>
    </citation>
    <scope>IDENTIFICATION</scope>
    <source>
        <tissue evidence="7">Whole sample</tissue>
    </source>
</reference>
<feature type="compositionally biased region" description="Basic and acidic residues" evidence="4">
    <location>
        <begin position="195"/>
        <end position="222"/>
    </location>
</feature>
<evidence type="ECO:0000256" key="3">
    <source>
        <dbReference type="PROSITE-ProRule" id="PRU00706"/>
    </source>
</evidence>